<accession>A0A2P2QAV7</accession>
<name>A0A2P2QAV7_RHIMU</name>
<reference evidence="1" key="1">
    <citation type="submission" date="2018-02" db="EMBL/GenBank/DDBJ databases">
        <title>Rhizophora mucronata_Transcriptome.</title>
        <authorList>
            <person name="Meera S.P."/>
            <person name="Sreeshan A."/>
            <person name="Augustine A."/>
        </authorList>
    </citation>
    <scope>NUCLEOTIDE SEQUENCE</scope>
    <source>
        <tissue evidence="1">Leaf</tissue>
    </source>
</reference>
<proteinExistence type="predicted"/>
<dbReference type="EMBL" id="GGEC01083642">
    <property type="protein sequence ID" value="MBX64126.1"/>
    <property type="molecule type" value="Transcribed_RNA"/>
</dbReference>
<protein>
    <submittedName>
        <fullName evidence="1">Uncharacterized protein</fullName>
    </submittedName>
</protein>
<sequence length="45" mass="5076">MAIPTVLMTGKTAADNWVHLNQQMVEIHLVGAKTLPHCRKHISHF</sequence>
<evidence type="ECO:0000313" key="1">
    <source>
        <dbReference type="EMBL" id="MBX64126.1"/>
    </source>
</evidence>
<dbReference type="AlphaFoldDB" id="A0A2P2QAV7"/>
<organism evidence="1">
    <name type="scientific">Rhizophora mucronata</name>
    <name type="common">Asiatic mangrove</name>
    <dbReference type="NCBI Taxonomy" id="61149"/>
    <lineage>
        <taxon>Eukaryota</taxon>
        <taxon>Viridiplantae</taxon>
        <taxon>Streptophyta</taxon>
        <taxon>Embryophyta</taxon>
        <taxon>Tracheophyta</taxon>
        <taxon>Spermatophyta</taxon>
        <taxon>Magnoliopsida</taxon>
        <taxon>eudicotyledons</taxon>
        <taxon>Gunneridae</taxon>
        <taxon>Pentapetalae</taxon>
        <taxon>rosids</taxon>
        <taxon>fabids</taxon>
        <taxon>Malpighiales</taxon>
        <taxon>Rhizophoraceae</taxon>
        <taxon>Rhizophora</taxon>
    </lineage>
</organism>